<dbReference type="GeneID" id="62206304"/>
<proteinExistence type="predicted"/>
<evidence type="ECO:0000313" key="2">
    <source>
        <dbReference type="Proteomes" id="UP000596902"/>
    </source>
</evidence>
<dbReference type="EMBL" id="JAAABM010000011">
    <property type="protein sequence ID" value="KAF7674313.1"/>
    <property type="molecule type" value="Genomic_DNA"/>
</dbReference>
<gene>
    <name evidence="1" type="ORF">GT037_008079</name>
</gene>
<sequence length="92" mass="10406">MVSAKASWLSRCGRTSHALTFVTLTSLWKNASQADASRIHFGMIRKGYAAETLRERREKGYDAETLESRGEKGDVGYFGIWHHPAFAPRGRY</sequence>
<reference evidence="1" key="1">
    <citation type="submission" date="2020-01" db="EMBL/GenBank/DDBJ databases">
        <authorList>
            <person name="Feng Z.H.Z."/>
        </authorList>
    </citation>
    <scope>NUCLEOTIDE SEQUENCE</scope>
    <source>
        <strain evidence="1">CBS107.38</strain>
    </source>
</reference>
<dbReference type="Proteomes" id="UP000596902">
    <property type="component" value="Unassembled WGS sequence"/>
</dbReference>
<evidence type="ECO:0000313" key="1">
    <source>
        <dbReference type="EMBL" id="KAF7674313.1"/>
    </source>
</evidence>
<comment type="caution">
    <text evidence="1">The sequence shown here is derived from an EMBL/GenBank/DDBJ whole genome shotgun (WGS) entry which is preliminary data.</text>
</comment>
<dbReference type="AlphaFoldDB" id="A0A8H7B3J3"/>
<protein>
    <submittedName>
        <fullName evidence="1">Uncharacterized protein</fullName>
    </submittedName>
</protein>
<name>A0A8H7B3J3_9PLEO</name>
<dbReference type="RefSeq" id="XP_038784627.1">
    <property type="nucleotide sequence ID" value="XM_038933126.1"/>
</dbReference>
<reference evidence="1" key="2">
    <citation type="submission" date="2020-08" db="EMBL/GenBank/DDBJ databases">
        <title>Draft Genome Sequence of Cumin Blight Pathogen Alternaria burnsii.</title>
        <authorList>
            <person name="Feng Z."/>
        </authorList>
    </citation>
    <scope>NUCLEOTIDE SEQUENCE</scope>
    <source>
        <strain evidence="1">CBS107.38</strain>
    </source>
</reference>
<organism evidence="1 2">
    <name type="scientific">Alternaria burnsii</name>
    <dbReference type="NCBI Taxonomy" id="1187904"/>
    <lineage>
        <taxon>Eukaryota</taxon>
        <taxon>Fungi</taxon>
        <taxon>Dikarya</taxon>
        <taxon>Ascomycota</taxon>
        <taxon>Pezizomycotina</taxon>
        <taxon>Dothideomycetes</taxon>
        <taxon>Pleosporomycetidae</taxon>
        <taxon>Pleosporales</taxon>
        <taxon>Pleosporineae</taxon>
        <taxon>Pleosporaceae</taxon>
        <taxon>Alternaria</taxon>
        <taxon>Alternaria sect. Alternaria</taxon>
    </lineage>
</organism>
<accession>A0A8H7B3J3</accession>
<keyword evidence="2" id="KW-1185">Reference proteome</keyword>